<accession>A0A4R2P7K0</accession>
<dbReference type="EMBL" id="SLXK01000006">
    <property type="protein sequence ID" value="TCP30248.1"/>
    <property type="molecule type" value="Genomic_DNA"/>
</dbReference>
<keyword evidence="2" id="KW-1185">Reference proteome</keyword>
<proteinExistence type="predicted"/>
<dbReference type="PANTHER" id="PTHR46658">
    <property type="entry name" value="CYS OR MET METABOLISM PYRIDOXAL-PHOSPHATE-DEPENDENT ENZYME"/>
    <property type="match status" value="1"/>
</dbReference>
<evidence type="ECO:0000313" key="1">
    <source>
        <dbReference type="EMBL" id="TCP30248.1"/>
    </source>
</evidence>
<gene>
    <name evidence="1" type="ORF">EV207_10671</name>
</gene>
<comment type="caution">
    <text evidence="1">The sequence shown here is derived from an EMBL/GenBank/DDBJ whole genome shotgun (WGS) entry which is preliminary data.</text>
</comment>
<dbReference type="Gene3D" id="3.40.640.10">
    <property type="entry name" value="Type I PLP-dependent aspartate aminotransferase-like (Major domain)"/>
    <property type="match status" value="1"/>
</dbReference>
<sequence length="419" mass="45467">MYNQLKHGGRLKTVVTQVKEQIKQRFEHIEKIAEANQYSVLKSFQEHRISDTHFHGTTGYGYDDFGREGIEAVYADVFGGEAGLVRPQLISGTHAISTALFGVLRPGDELLYITGRPYDTLGGVIGLSGESISSLKSFGIGCSIIPLKDGQIDVEQVLASVGSHTRLIAIQRSCGYDTRPSFSVNDIEKTIKRIKTQYPEVTIFVDNCYGEFVEEREPCHAGADLMAGSLIKNPGGGLVKSGGYIVGKEDLVDRCAERLTAPGLGREVGPTAGSLTDMYQGFFLAPHTTAQALKGAVFTAALMDKLGMKTTPNWDAHRTDLIQSVTFNDPDKMVTFCQAIQKASPINSHVTPYPSPMPGYESDVIMAAGTFVQGGSLELSADGPLRPPYTAFVQGGLTFEHVKAAILIAVDELMDKEWH</sequence>
<dbReference type="AlphaFoldDB" id="A0A4R2P7K0"/>
<protein>
    <submittedName>
        <fullName evidence="1">Cystathionine beta-lyase family protein involved in aluminum resistance</fullName>
    </submittedName>
</protein>
<dbReference type="InterPro" id="IPR009651">
    <property type="entry name" value="Met_g_lyase_put"/>
</dbReference>
<keyword evidence="1" id="KW-0456">Lyase</keyword>
<dbReference type="SUPFAM" id="SSF53383">
    <property type="entry name" value="PLP-dependent transferases"/>
    <property type="match status" value="1"/>
</dbReference>
<dbReference type="Pfam" id="PF06838">
    <property type="entry name" value="Met_gamma_lyase"/>
    <property type="match status" value="1"/>
</dbReference>
<dbReference type="InterPro" id="IPR015424">
    <property type="entry name" value="PyrdxlP-dep_Trfase"/>
</dbReference>
<dbReference type="Gene3D" id="3.90.1150.60">
    <property type="entry name" value="Methioning gamme-lyase, C-terminal domain"/>
    <property type="match status" value="1"/>
</dbReference>
<dbReference type="OrthoDB" id="9764766at2"/>
<dbReference type="PANTHER" id="PTHR46658:SF1">
    <property type="entry name" value="CYS OR MET METABOLISM PYRIDOXAL-PHOSPHATE-DEPENDENT ENZYME"/>
    <property type="match status" value="1"/>
</dbReference>
<dbReference type="GO" id="GO:0016829">
    <property type="term" value="F:lyase activity"/>
    <property type="evidence" value="ECO:0007669"/>
    <property type="project" value="UniProtKB-KW"/>
</dbReference>
<dbReference type="RefSeq" id="WP_132744817.1">
    <property type="nucleotide sequence ID" value="NZ_SLXK01000006.1"/>
</dbReference>
<dbReference type="InterPro" id="IPR015421">
    <property type="entry name" value="PyrdxlP-dep_Trfase_major"/>
</dbReference>
<evidence type="ECO:0000313" key="2">
    <source>
        <dbReference type="Proteomes" id="UP000295416"/>
    </source>
</evidence>
<name>A0A4R2P7K0_9BACL</name>
<reference evidence="1 2" key="1">
    <citation type="submission" date="2019-03" db="EMBL/GenBank/DDBJ databases">
        <title>Genomic Encyclopedia of Type Strains, Phase IV (KMG-IV): sequencing the most valuable type-strain genomes for metagenomic binning, comparative biology and taxonomic classification.</title>
        <authorList>
            <person name="Goeker M."/>
        </authorList>
    </citation>
    <scope>NUCLEOTIDE SEQUENCE [LARGE SCALE GENOMIC DNA]</scope>
    <source>
        <strain evidence="1 2">DSM 19377</strain>
    </source>
</reference>
<dbReference type="Proteomes" id="UP000295416">
    <property type="component" value="Unassembled WGS sequence"/>
</dbReference>
<organism evidence="1 2">
    <name type="scientific">Scopulibacillus darangshiensis</name>
    <dbReference type="NCBI Taxonomy" id="442528"/>
    <lineage>
        <taxon>Bacteria</taxon>
        <taxon>Bacillati</taxon>
        <taxon>Bacillota</taxon>
        <taxon>Bacilli</taxon>
        <taxon>Bacillales</taxon>
        <taxon>Sporolactobacillaceae</taxon>
        <taxon>Scopulibacillus</taxon>
    </lineage>
</organism>